<dbReference type="Proteomes" id="UP000011541">
    <property type="component" value="Chromosome"/>
</dbReference>
<dbReference type="EMBL" id="CP003805">
    <property type="protein sequence ID" value="AGF48472.1"/>
    <property type="molecule type" value="Genomic_DNA"/>
</dbReference>
<reference evidence="1 2" key="1">
    <citation type="journal article" date="2013" name="Genome Biol. Evol.">
        <title>Genome evolution and phylogenomic analysis of candidatus kinetoplastibacterium, the betaproteobacterial endosymbionts of strigomonas and angomonas.</title>
        <authorList>
            <person name="Alves J.M."/>
            <person name="Serrano M.G."/>
            <person name="Maia da Silva F."/>
            <person name="Voegtly L.J."/>
            <person name="Matveyev A.V."/>
            <person name="Teixeira M.M."/>
            <person name="Camargo E.P."/>
            <person name="Buck G.A."/>
        </authorList>
    </citation>
    <scope>NUCLEOTIDE SEQUENCE [LARGE SCALE GENOMIC DNA]</scope>
    <source>
        <strain evidence="1 2">TCC290E</strain>
    </source>
</reference>
<dbReference type="RefSeq" id="WP_015397158.1">
    <property type="nucleotide sequence ID" value="NC_020299.1"/>
</dbReference>
<evidence type="ECO:0008006" key="3">
    <source>
        <dbReference type="Google" id="ProtNLM"/>
    </source>
</evidence>
<accession>M1LSE4</accession>
<evidence type="ECO:0000313" key="1">
    <source>
        <dbReference type="EMBL" id="AGF48472.1"/>
    </source>
</evidence>
<dbReference type="HOGENOM" id="CLU_040030_1_0_4"/>
<dbReference type="InterPro" id="IPR036765">
    <property type="entry name" value="ZipA_FtsZ-bd_C_sf"/>
</dbReference>
<dbReference type="KEGG" id="kon:CONE_0735"/>
<dbReference type="GO" id="GO:0090529">
    <property type="term" value="P:cell septum assembly"/>
    <property type="evidence" value="ECO:0007669"/>
    <property type="project" value="InterPro"/>
</dbReference>
<proteinExistence type="predicted"/>
<evidence type="ECO:0000313" key="2">
    <source>
        <dbReference type="Proteomes" id="UP000011541"/>
    </source>
</evidence>
<dbReference type="SUPFAM" id="SSF64383">
    <property type="entry name" value="Cell-division protein ZipA, C-terminal domain"/>
    <property type="match status" value="1"/>
</dbReference>
<sequence length="315" mass="36198">MRNNFLKYIINIIGKIKSIIFYIKSRLYADKTSSLSSKNCKFNTLNISGDHDFHDLDPFIEVMILVNFKPSVQGTELSYHLEDFKNIGSNFIRIIFEDSVGKRSEVLHDNNNYVSASVFVTLANRSGPIDSEQWHKIVSISRKLANDFNAMIIVPDKQIVIDKAKNLDILCASLDAQIKFGILTDSFFSKEELTEIICNFDFYKSNDKYILKSDRIRIYLSDDALYSNGKNNDCCRLSIVMDVPCSIQDENILDIFFDLSNKIAIKLNAKLIDINGFILNHDSKELISNQLKRIFKRLDDCGFKSGSYRSKRVFK</sequence>
<protein>
    <recommendedName>
        <fullName evidence="3">Cell division protein ZipA</fullName>
    </recommendedName>
</protein>
<dbReference type="STRING" id="1208920.CONE_0735"/>
<organism evidence="1 2">
    <name type="scientific">Candidatus Kinetoplastidibacterium stringomonadis TCC290E</name>
    <dbReference type="NCBI Taxonomy" id="1208920"/>
    <lineage>
        <taxon>Bacteria</taxon>
        <taxon>Pseudomonadati</taxon>
        <taxon>Pseudomonadota</taxon>
        <taxon>Betaproteobacteria</taxon>
        <taxon>Candidatus Kinetoplastidibacterium</taxon>
    </lineage>
</organism>
<dbReference type="OrthoDB" id="8521018at2"/>
<dbReference type="PATRIC" id="fig|1208920.3.peg.462"/>
<name>M1LSE4_9PROT</name>
<dbReference type="eggNOG" id="COG3115">
    <property type="taxonomic scope" value="Bacteria"/>
</dbReference>
<keyword evidence="2" id="KW-1185">Reference proteome</keyword>
<dbReference type="AlphaFoldDB" id="M1LSE4"/>
<gene>
    <name evidence="1" type="ORF">CONE_0735</name>
</gene>